<evidence type="ECO:0000256" key="2">
    <source>
        <dbReference type="ARBA" id="ARBA00004434"/>
    </source>
</evidence>
<dbReference type="EMBL" id="JACKWZ010000379">
    <property type="protein sequence ID" value="KAF9408485.1"/>
    <property type="molecule type" value="Genomic_DNA"/>
</dbReference>
<evidence type="ECO:0000313" key="11">
    <source>
        <dbReference type="Proteomes" id="UP000648187"/>
    </source>
</evidence>
<keyword evidence="5 9" id="KW-0999">Mitochondrion inner membrane</keyword>
<accession>A0A835G878</accession>
<dbReference type="Proteomes" id="UP000648187">
    <property type="component" value="Unassembled WGS sequence"/>
</dbReference>
<dbReference type="PANTHER" id="PTHR21304:SF0">
    <property type="entry name" value="MICOS COMPLEX SUBUNIT MIC10"/>
    <property type="match status" value="1"/>
</dbReference>
<protein>
    <recommendedName>
        <fullName evidence="9">MICOS complex subunit MIC10</fullName>
    </recommendedName>
</protein>
<dbReference type="GO" id="GO:0061617">
    <property type="term" value="C:MICOS complex"/>
    <property type="evidence" value="ECO:0007669"/>
    <property type="project" value="UniProtKB-UniRule"/>
</dbReference>
<keyword evidence="4 9" id="KW-0812">Transmembrane</keyword>
<comment type="subunit">
    <text evidence="9">Component of the mitochondrial contact site and cristae organizing system (MICOS) complex.</text>
</comment>
<gene>
    <name evidence="10" type="ORF">HW555_011842</name>
</gene>
<evidence type="ECO:0000256" key="8">
    <source>
        <dbReference type="ARBA" id="ARBA00023136"/>
    </source>
</evidence>
<reference evidence="10" key="1">
    <citation type="submission" date="2020-08" db="EMBL/GenBank/DDBJ databases">
        <title>Spodoptera exigua strain:BAW_Kor-Di-RS1 Genome sequencing and assembly.</title>
        <authorList>
            <person name="Kim J."/>
            <person name="Nam H.Y."/>
            <person name="Kwon M."/>
            <person name="Choi J.H."/>
            <person name="Cho S.R."/>
            <person name="Kim G.-H."/>
        </authorList>
    </citation>
    <scope>NUCLEOTIDE SEQUENCE</scope>
    <source>
        <strain evidence="10">BAW_Kor-Di-RS1</strain>
        <tissue evidence="10">Whole-body</tissue>
    </source>
</reference>
<comment type="similarity">
    <text evidence="3 9">Belongs to the MICOS complex subunit Mic10 family.</text>
</comment>
<dbReference type="AlphaFoldDB" id="A0A835G878"/>
<evidence type="ECO:0000313" key="10">
    <source>
        <dbReference type="EMBL" id="KAF9408485.1"/>
    </source>
</evidence>
<keyword evidence="11" id="KW-1185">Reference proteome</keyword>
<evidence type="ECO:0000256" key="1">
    <source>
        <dbReference type="ARBA" id="ARBA00002689"/>
    </source>
</evidence>
<evidence type="ECO:0000256" key="6">
    <source>
        <dbReference type="ARBA" id="ARBA00022989"/>
    </source>
</evidence>
<comment type="function">
    <text evidence="1 9">Component of the MICOS complex, a large protein complex of the mitochondrial inner membrane that plays crucial roles in the maintenance of crista junctions, inner membrane architecture, and formation of contact sites to the outer membrane.</text>
</comment>
<sequence length="62" mass="6561">MDTKKPRSISATVQLCLSDALLKAGAGTLIGTVLSMLFTQGRRFPIVMGLGMGLGFSWANCQ</sequence>
<evidence type="ECO:0000256" key="9">
    <source>
        <dbReference type="RuleBase" id="RU363011"/>
    </source>
</evidence>
<feature type="transmembrane region" description="Helical" evidence="9">
    <location>
        <begin position="44"/>
        <end position="61"/>
    </location>
</feature>
<dbReference type="Pfam" id="PF04418">
    <property type="entry name" value="DUF543"/>
    <property type="match status" value="1"/>
</dbReference>
<feature type="transmembrane region" description="Helical" evidence="9">
    <location>
        <begin position="20"/>
        <end position="38"/>
    </location>
</feature>
<evidence type="ECO:0000256" key="7">
    <source>
        <dbReference type="ARBA" id="ARBA00023128"/>
    </source>
</evidence>
<dbReference type="PANTHER" id="PTHR21304">
    <property type="entry name" value="MICOS COMPLEX SUBUNIT MIC10"/>
    <property type="match status" value="1"/>
</dbReference>
<keyword evidence="8 9" id="KW-0472">Membrane</keyword>
<comment type="caution">
    <text evidence="9">Lacks conserved residue(s) required for the propagation of feature annotation.</text>
</comment>
<comment type="caution">
    <text evidence="10">The sequence shown here is derived from an EMBL/GenBank/DDBJ whole genome shotgun (WGS) entry which is preliminary data.</text>
</comment>
<organism evidence="10 11">
    <name type="scientific">Spodoptera exigua</name>
    <name type="common">Beet armyworm</name>
    <name type="synonym">Noctua fulgens</name>
    <dbReference type="NCBI Taxonomy" id="7107"/>
    <lineage>
        <taxon>Eukaryota</taxon>
        <taxon>Metazoa</taxon>
        <taxon>Ecdysozoa</taxon>
        <taxon>Arthropoda</taxon>
        <taxon>Hexapoda</taxon>
        <taxon>Insecta</taxon>
        <taxon>Pterygota</taxon>
        <taxon>Neoptera</taxon>
        <taxon>Endopterygota</taxon>
        <taxon>Lepidoptera</taxon>
        <taxon>Glossata</taxon>
        <taxon>Ditrysia</taxon>
        <taxon>Noctuoidea</taxon>
        <taxon>Noctuidae</taxon>
        <taxon>Amphipyrinae</taxon>
        <taxon>Spodoptera</taxon>
    </lineage>
</organism>
<comment type="subcellular location">
    <subcellularLocation>
        <location evidence="2 9">Mitochondrion inner membrane</location>
        <topology evidence="2 9">Single-pass membrane protein</topology>
    </subcellularLocation>
</comment>
<keyword evidence="6 9" id="KW-1133">Transmembrane helix</keyword>
<name>A0A835G878_SPOEX</name>
<evidence type="ECO:0000256" key="3">
    <source>
        <dbReference type="ARBA" id="ARBA00006792"/>
    </source>
</evidence>
<keyword evidence="7 9" id="KW-0496">Mitochondrion</keyword>
<dbReference type="InterPro" id="IPR007512">
    <property type="entry name" value="Mic10"/>
</dbReference>
<evidence type="ECO:0000256" key="4">
    <source>
        <dbReference type="ARBA" id="ARBA00022692"/>
    </source>
</evidence>
<proteinExistence type="inferred from homology"/>
<evidence type="ECO:0000256" key="5">
    <source>
        <dbReference type="ARBA" id="ARBA00022792"/>
    </source>
</evidence>